<evidence type="ECO:0000313" key="2">
    <source>
        <dbReference type="Proteomes" id="UP001240447"/>
    </source>
</evidence>
<dbReference type="EMBL" id="JAUSQM010000001">
    <property type="protein sequence ID" value="MDP9823282.1"/>
    <property type="molecule type" value="Genomic_DNA"/>
</dbReference>
<organism evidence="1 2">
    <name type="scientific">Nocardioides massiliensis</name>
    <dbReference type="NCBI Taxonomy" id="1325935"/>
    <lineage>
        <taxon>Bacteria</taxon>
        <taxon>Bacillati</taxon>
        <taxon>Actinomycetota</taxon>
        <taxon>Actinomycetes</taxon>
        <taxon>Propionibacteriales</taxon>
        <taxon>Nocardioidaceae</taxon>
        <taxon>Nocardioides</taxon>
    </lineage>
</organism>
<comment type="caution">
    <text evidence="1">The sequence shown here is derived from an EMBL/GenBank/DDBJ whole genome shotgun (WGS) entry which is preliminary data.</text>
</comment>
<accession>A0ABT9NS80</accession>
<keyword evidence="2" id="KW-1185">Reference proteome</keyword>
<dbReference type="InterPro" id="IPR053717">
    <property type="entry name" value="MerB_lyase_sf"/>
</dbReference>
<proteinExistence type="predicted"/>
<name>A0ABT9NS80_9ACTN</name>
<dbReference type="RefSeq" id="WP_068119868.1">
    <property type="nucleotide sequence ID" value="NZ_CCXJ01000220.1"/>
</dbReference>
<reference evidence="1 2" key="1">
    <citation type="submission" date="2023-07" db="EMBL/GenBank/DDBJ databases">
        <title>Sequencing the genomes of 1000 actinobacteria strains.</title>
        <authorList>
            <person name="Klenk H.-P."/>
        </authorList>
    </citation>
    <scope>NUCLEOTIDE SEQUENCE [LARGE SCALE GENOMIC DNA]</scope>
    <source>
        <strain evidence="1 2">GD13</strain>
    </source>
</reference>
<evidence type="ECO:0000313" key="1">
    <source>
        <dbReference type="EMBL" id="MDP9823282.1"/>
    </source>
</evidence>
<gene>
    <name evidence="1" type="ORF">J2S59_003091</name>
</gene>
<dbReference type="Gene3D" id="3.30.450.410">
    <property type="match status" value="1"/>
</dbReference>
<dbReference type="Proteomes" id="UP001240447">
    <property type="component" value="Unassembled WGS sequence"/>
</dbReference>
<sequence>MNVATLATATGLTPDQVESALAELPATGAITRDSTGAVVAAGGLSVTPPPCTGSGWAACS</sequence>
<protein>
    <submittedName>
        <fullName evidence="1">Uncharacterized protein</fullName>
    </submittedName>
</protein>